<evidence type="ECO:0000256" key="2">
    <source>
        <dbReference type="SAM" id="Phobius"/>
    </source>
</evidence>
<dbReference type="InParanoid" id="A0A3Q7H7W6"/>
<evidence type="ECO:0000256" key="1">
    <source>
        <dbReference type="SAM" id="MobiDB-lite"/>
    </source>
</evidence>
<keyword evidence="2" id="KW-0472">Membrane</keyword>
<evidence type="ECO:0000313" key="4">
    <source>
        <dbReference type="Proteomes" id="UP000004994"/>
    </source>
</evidence>
<sequence>MIPAKQFLLEKRGVKPGRPRPAPGEHTLGRKVEHTLWRNGSPNGYGSMNSIFFMSFFIGPQGLNWGFCPVSFFFSVKKSKARFRWRQRVFGPFDKNERLKISLPVLERALSRFKCSSFILKGASFKSTVVLCASAIFFLMLARGMEEKEEDNNEEVTETNSEECGVDF</sequence>
<keyword evidence="2" id="KW-0812">Transmembrane</keyword>
<dbReference type="AlphaFoldDB" id="A0A3Q7H7W6"/>
<keyword evidence="2" id="KW-1133">Transmembrane helix</keyword>
<protein>
    <submittedName>
        <fullName evidence="3">Uncharacterized protein</fullName>
    </submittedName>
</protein>
<dbReference type="Gramene" id="Solyc07g040685.1.1">
    <property type="protein sequence ID" value="Solyc07g040685.1.1"/>
    <property type="gene ID" value="Solyc07g040685.1"/>
</dbReference>
<feature type="region of interest" description="Disordered" evidence="1">
    <location>
        <begin position="149"/>
        <end position="168"/>
    </location>
</feature>
<dbReference type="Proteomes" id="UP000004994">
    <property type="component" value="Chromosome 7"/>
</dbReference>
<dbReference type="EnsemblPlants" id="Solyc07g040685.1.1">
    <property type="protein sequence ID" value="Solyc07g040685.1.1"/>
    <property type="gene ID" value="Solyc07g040685.1"/>
</dbReference>
<name>A0A3Q7H7W6_SOLLC</name>
<reference evidence="3" key="1">
    <citation type="journal article" date="2012" name="Nature">
        <title>The tomato genome sequence provides insights into fleshy fruit evolution.</title>
        <authorList>
            <consortium name="Tomato Genome Consortium"/>
        </authorList>
    </citation>
    <scope>NUCLEOTIDE SEQUENCE [LARGE SCALE GENOMIC DNA]</scope>
    <source>
        <strain evidence="3">cv. Heinz 1706</strain>
    </source>
</reference>
<evidence type="ECO:0000313" key="3">
    <source>
        <dbReference type="EnsemblPlants" id="Solyc07g040685.1.1"/>
    </source>
</evidence>
<reference evidence="3" key="2">
    <citation type="submission" date="2019-01" db="UniProtKB">
        <authorList>
            <consortium name="EnsemblPlants"/>
        </authorList>
    </citation>
    <scope>IDENTIFICATION</scope>
    <source>
        <strain evidence="3">cv. Heinz 1706</strain>
    </source>
</reference>
<keyword evidence="4" id="KW-1185">Reference proteome</keyword>
<feature type="transmembrane region" description="Helical" evidence="2">
    <location>
        <begin position="51"/>
        <end position="76"/>
    </location>
</feature>
<accession>A0A3Q7H7W6</accession>
<feature type="transmembrane region" description="Helical" evidence="2">
    <location>
        <begin position="118"/>
        <end position="142"/>
    </location>
</feature>
<proteinExistence type="predicted"/>
<organism evidence="3">
    <name type="scientific">Solanum lycopersicum</name>
    <name type="common">Tomato</name>
    <name type="synonym">Lycopersicon esculentum</name>
    <dbReference type="NCBI Taxonomy" id="4081"/>
    <lineage>
        <taxon>Eukaryota</taxon>
        <taxon>Viridiplantae</taxon>
        <taxon>Streptophyta</taxon>
        <taxon>Embryophyta</taxon>
        <taxon>Tracheophyta</taxon>
        <taxon>Spermatophyta</taxon>
        <taxon>Magnoliopsida</taxon>
        <taxon>eudicotyledons</taxon>
        <taxon>Gunneridae</taxon>
        <taxon>Pentapetalae</taxon>
        <taxon>asterids</taxon>
        <taxon>lamiids</taxon>
        <taxon>Solanales</taxon>
        <taxon>Solanaceae</taxon>
        <taxon>Solanoideae</taxon>
        <taxon>Solaneae</taxon>
        <taxon>Solanum</taxon>
        <taxon>Solanum subgen. Lycopersicon</taxon>
    </lineage>
</organism>